<dbReference type="GO" id="GO:0005789">
    <property type="term" value="C:endoplasmic reticulum membrane"/>
    <property type="evidence" value="ECO:0007669"/>
    <property type="project" value="UniProtKB-SubCell"/>
</dbReference>
<dbReference type="Proteomes" id="UP000190274">
    <property type="component" value="Chromosome G"/>
</dbReference>
<keyword evidence="3" id="KW-0256">Endoplasmic reticulum</keyword>
<dbReference type="InterPro" id="IPR021013">
    <property type="entry name" value="ATPase_Vma12"/>
</dbReference>
<dbReference type="Pfam" id="PF11712">
    <property type="entry name" value="Vma12"/>
    <property type="match status" value="1"/>
</dbReference>
<evidence type="ECO:0000313" key="7">
    <source>
        <dbReference type="EMBL" id="SCU94650.1"/>
    </source>
</evidence>
<sequence length="201" mass="23299">MFDIKLNEQLIAFLKPLASQDHEIETFLRKGSIPIRNLLEIRRQKPESTKLAGLLRNLDFSFKVKPSKGSSYTPEFKKQLERLRLEQDEKDYQEMVRRDAIGVLHDEENLTPAQMSKQVKEQITTVFNILVSVVSVVFAAWYWSGSSAGMKPHNRIFLCLFSGILVLVAEVVVYNSYLQKIEEARRRERSKVEKKTVVKNL</sequence>
<evidence type="ECO:0000256" key="1">
    <source>
        <dbReference type="ARBA" id="ARBA00004477"/>
    </source>
</evidence>
<dbReference type="GO" id="GO:0007035">
    <property type="term" value="P:vacuolar acidification"/>
    <property type="evidence" value="ECO:0007669"/>
    <property type="project" value="EnsemblFungi"/>
</dbReference>
<organism evidence="7 8">
    <name type="scientific">Lachancea dasiensis</name>
    <dbReference type="NCBI Taxonomy" id="1072105"/>
    <lineage>
        <taxon>Eukaryota</taxon>
        <taxon>Fungi</taxon>
        <taxon>Dikarya</taxon>
        <taxon>Ascomycota</taxon>
        <taxon>Saccharomycotina</taxon>
        <taxon>Saccharomycetes</taxon>
        <taxon>Saccharomycetales</taxon>
        <taxon>Saccharomycetaceae</taxon>
        <taxon>Lachancea</taxon>
    </lineage>
</organism>
<keyword evidence="4 6" id="KW-1133">Transmembrane helix</keyword>
<evidence type="ECO:0000256" key="4">
    <source>
        <dbReference type="ARBA" id="ARBA00022989"/>
    </source>
</evidence>
<dbReference type="AlphaFoldDB" id="A0A1G4JUT1"/>
<dbReference type="OrthoDB" id="19981at2759"/>
<keyword evidence="5 6" id="KW-0472">Membrane</keyword>
<evidence type="ECO:0000256" key="2">
    <source>
        <dbReference type="ARBA" id="ARBA00022692"/>
    </source>
</evidence>
<reference evidence="8" key="1">
    <citation type="submission" date="2016-03" db="EMBL/GenBank/DDBJ databases">
        <authorList>
            <person name="Devillers H."/>
        </authorList>
    </citation>
    <scope>NUCLEOTIDE SEQUENCE [LARGE SCALE GENOMIC DNA]</scope>
</reference>
<comment type="subcellular location">
    <subcellularLocation>
        <location evidence="1">Endoplasmic reticulum membrane</location>
        <topology evidence="1">Multi-pass membrane protein</topology>
    </subcellularLocation>
</comment>
<evidence type="ECO:0000256" key="3">
    <source>
        <dbReference type="ARBA" id="ARBA00022824"/>
    </source>
</evidence>
<evidence type="ECO:0000313" key="8">
    <source>
        <dbReference type="Proteomes" id="UP000190274"/>
    </source>
</evidence>
<keyword evidence="8" id="KW-1185">Reference proteome</keyword>
<accession>A0A1G4JUT1</accession>
<protein>
    <submittedName>
        <fullName evidence="7">LADA_0G10022g1_1</fullName>
    </submittedName>
</protein>
<dbReference type="PANTHER" id="PTHR31394:SF1">
    <property type="entry name" value="TRANSMEMBRANE PROTEIN 199"/>
    <property type="match status" value="1"/>
</dbReference>
<gene>
    <name evidence="7" type="ORF">LADA_0G10022G</name>
</gene>
<name>A0A1G4JUT1_9SACH</name>
<dbReference type="GO" id="GO:1990871">
    <property type="term" value="C:Vma12-Vma22 assembly complex"/>
    <property type="evidence" value="ECO:0007669"/>
    <property type="project" value="EnsemblFungi"/>
</dbReference>
<keyword evidence="2 6" id="KW-0812">Transmembrane</keyword>
<feature type="transmembrane region" description="Helical" evidence="6">
    <location>
        <begin position="155"/>
        <end position="177"/>
    </location>
</feature>
<evidence type="ECO:0000256" key="5">
    <source>
        <dbReference type="ARBA" id="ARBA00023136"/>
    </source>
</evidence>
<feature type="transmembrane region" description="Helical" evidence="6">
    <location>
        <begin position="125"/>
        <end position="143"/>
    </location>
</feature>
<dbReference type="EMBL" id="LT598457">
    <property type="protein sequence ID" value="SCU94650.1"/>
    <property type="molecule type" value="Genomic_DNA"/>
</dbReference>
<proteinExistence type="predicted"/>
<dbReference type="GO" id="GO:0070072">
    <property type="term" value="P:vacuolar proton-transporting V-type ATPase complex assembly"/>
    <property type="evidence" value="ECO:0007669"/>
    <property type="project" value="EnsemblFungi"/>
</dbReference>
<dbReference type="PANTHER" id="PTHR31394">
    <property type="entry name" value="TRANSMEMBRANE PROTEIN 199"/>
    <property type="match status" value="1"/>
</dbReference>
<evidence type="ECO:0000256" key="6">
    <source>
        <dbReference type="SAM" id="Phobius"/>
    </source>
</evidence>